<dbReference type="Pfam" id="PF00561">
    <property type="entry name" value="Abhydrolase_1"/>
    <property type="match status" value="1"/>
</dbReference>
<feature type="active site" evidence="2">
    <location>
        <position position="334"/>
    </location>
</feature>
<dbReference type="Gene3D" id="1.10.1740.110">
    <property type="match status" value="1"/>
</dbReference>
<dbReference type="PANTHER" id="PTHR32268:SF11">
    <property type="entry name" value="HOMOSERINE O-ACETYLTRANSFERASE"/>
    <property type="match status" value="1"/>
</dbReference>
<evidence type="ECO:0000256" key="3">
    <source>
        <dbReference type="SAM" id="SignalP"/>
    </source>
</evidence>
<evidence type="ECO:0000259" key="4">
    <source>
        <dbReference type="Pfam" id="PF00561"/>
    </source>
</evidence>
<keyword evidence="2 5" id="KW-0012">Acyltransferase</keyword>
<keyword evidence="2" id="KW-0963">Cytoplasm</keyword>
<sequence length="387" mass="42797">MKFFLLLLLCWSMPVVAEPLLTEKRSFSSDNFRTFSGQRIPRIDVGWQSYGTLSPARDNVILITHFFSGSSHAAGKYQPDDDTTGYWDAIIGPGKAIDTNQFFVISVDTLVNLNVHHPKVITTGPATINPETNQPYGLDFPVVTIRDFVEVQRLVLESLGIKRLHAVMGASLGSLQALEWATVYPERVERLISVIGAAEMDAWTVSALEHWGTPIRLDANWQQGNYYDAEPPTEGLVAALALMTQQATHPSFFNQSPVQHQAMDQAALASIHTAPAIVSWLRDYAKERARYADANHLLYLVRASQLYVAGQQGPLLDAIQQIQARTLVIAAKEDVILLPYLAKELHQSLDSSGKASTMLWLDGQLGHLDGIAHIAQAEAALRTFLEE</sequence>
<evidence type="ECO:0000256" key="2">
    <source>
        <dbReference type="HAMAP-Rule" id="MF_00296"/>
    </source>
</evidence>
<dbReference type="HAMAP" id="MF_00296">
    <property type="entry name" value="MetX_acyltransf"/>
    <property type="match status" value="1"/>
</dbReference>
<feature type="domain" description="AB hydrolase-1" evidence="4">
    <location>
        <begin position="139"/>
        <end position="348"/>
    </location>
</feature>
<comment type="subunit">
    <text evidence="2">Homodimer.</text>
</comment>
<keyword evidence="1 2" id="KW-0808">Transferase</keyword>
<dbReference type="Proteomes" id="UP001236258">
    <property type="component" value="Unassembled WGS sequence"/>
</dbReference>
<dbReference type="PIRSF" id="PIRSF000443">
    <property type="entry name" value="Homoser_Ac_trans"/>
    <property type="match status" value="1"/>
</dbReference>
<comment type="subcellular location">
    <subcellularLocation>
        <location evidence="2">Cytoplasm</location>
    </subcellularLocation>
</comment>
<evidence type="ECO:0000256" key="1">
    <source>
        <dbReference type="ARBA" id="ARBA00022679"/>
    </source>
</evidence>
<dbReference type="SUPFAM" id="SSF53474">
    <property type="entry name" value="alpha/beta-Hydrolases"/>
    <property type="match status" value="1"/>
</dbReference>
<dbReference type="PANTHER" id="PTHR32268">
    <property type="entry name" value="HOMOSERINE O-ACETYLTRANSFERASE"/>
    <property type="match status" value="1"/>
</dbReference>
<keyword evidence="6" id="KW-1185">Reference proteome</keyword>
<evidence type="ECO:0000313" key="6">
    <source>
        <dbReference type="Proteomes" id="UP001236258"/>
    </source>
</evidence>
<dbReference type="EC" id="2.3.1.-" evidence="2"/>
<name>A0ABT9GTJ3_9GAMM</name>
<protein>
    <recommendedName>
        <fullName evidence="2">Probable acyltransferase</fullName>
        <ecNumber evidence="2">2.3.1.-</ecNumber>
    </recommendedName>
</protein>
<evidence type="ECO:0000313" key="5">
    <source>
        <dbReference type="EMBL" id="MDP4530295.1"/>
    </source>
</evidence>
<dbReference type="InterPro" id="IPR029058">
    <property type="entry name" value="AB_hydrolase_fold"/>
</dbReference>
<keyword evidence="3" id="KW-0732">Signal</keyword>
<feature type="signal peptide" evidence="3">
    <location>
        <begin position="1"/>
        <end position="17"/>
    </location>
</feature>
<proteinExistence type="inferred from homology"/>
<comment type="caution">
    <text evidence="2">Lacks conserved residue(s) required for the propagation of feature annotation.</text>
</comment>
<dbReference type="InterPro" id="IPR000073">
    <property type="entry name" value="AB_hydrolase_1"/>
</dbReference>
<accession>A0ABT9GTJ3</accession>
<comment type="caution">
    <text evidence="5">The sequence shown here is derived from an EMBL/GenBank/DDBJ whole genome shotgun (WGS) entry which is preliminary data.</text>
</comment>
<dbReference type="InterPro" id="IPR008220">
    <property type="entry name" value="HAT_MetX-like"/>
</dbReference>
<keyword evidence="2" id="KW-0028">Amino-acid biosynthesis</keyword>
<comment type="similarity">
    <text evidence="2">Belongs to the AB hydrolase superfamily. MetX family.</text>
</comment>
<dbReference type="EMBL" id="JAUZVY010000007">
    <property type="protein sequence ID" value="MDP4530295.1"/>
    <property type="molecule type" value="Genomic_DNA"/>
</dbReference>
<dbReference type="GO" id="GO:0004414">
    <property type="term" value="F:homoserine O-acetyltransferase activity"/>
    <property type="evidence" value="ECO:0007669"/>
    <property type="project" value="UniProtKB-EC"/>
</dbReference>
<feature type="chain" id="PRO_5047296468" description="Probable acyltransferase" evidence="3">
    <location>
        <begin position="18"/>
        <end position="387"/>
    </location>
</feature>
<dbReference type="NCBIfam" id="NF005262">
    <property type="entry name" value="PRK06765.1"/>
    <property type="match status" value="1"/>
</dbReference>
<gene>
    <name evidence="5" type="ORF">Q3O59_14790</name>
</gene>
<reference evidence="5 6" key="1">
    <citation type="submission" date="2023-08" db="EMBL/GenBank/DDBJ databases">
        <authorList>
            <person name="Joshi A."/>
            <person name="Thite S."/>
        </authorList>
    </citation>
    <scope>NUCLEOTIDE SEQUENCE [LARGE SCALE GENOMIC DNA]</scope>
    <source>
        <strain evidence="5 6">1E1</strain>
    </source>
</reference>
<dbReference type="RefSeq" id="WP_305946323.1">
    <property type="nucleotide sequence ID" value="NZ_JAUZVY010000007.1"/>
</dbReference>
<dbReference type="Gene3D" id="3.40.50.1820">
    <property type="entry name" value="alpha/beta hydrolase"/>
    <property type="match status" value="1"/>
</dbReference>
<organism evidence="5 6">
    <name type="scientific">Alkalimonas delamerensis</name>
    <dbReference type="NCBI Taxonomy" id="265981"/>
    <lineage>
        <taxon>Bacteria</taxon>
        <taxon>Pseudomonadati</taxon>
        <taxon>Pseudomonadota</taxon>
        <taxon>Gammaproteobacteria</taxon>
        <taxon>Alkalimonas</taxon>
    </lineage>
</organism>